<evidence type="ECO:0000256" key="1">
    <source>
        <dbReference type="SAM" id="Phobius"/>
    </source>
</evidence>
<feature type="transmembrane region" description="Helical" evidence="1">
    <location>
        <begin position="7"/>
        <end position="28"/>
    </location>
</feature>
<evidence type="ECO:0000313" key="2">
    <source>
        <dbReference type="EMBL" id="CBI01815.1"/>
    </source>
</evidence>
<proteinExistence type="predicted"/>
<accession>E6Q3Q4</accession>
<feature type="transmembrane region" description="Helical" evidence="1">
    <location>
        <begin position="120"/>
        <end position="140"/>
    </location>
</feature>
<comment type="caution">
    <text evidence="2">The sequence shown here is derived from an EMBL/GenBank/DDBJ whole genome shotgun (WGS) entry which is preliminary data.</text>
</comment>
<keyword evidence="1" id="KW-1133">Transmembrane helix</keyword>
<feature type="transmembrane region" description="Helical" evidence="1">
    <location>
        <begin position="177"/>
        <end position="196"/>
    </location>
</feature>
<feature type="transmembrane region" description="Helical" evidence="1">
    <location>
        <begin position="152"/>
        <end position="171"/>
    </location>
</feature>
<protein>
    <submittedName>
        <fullName evidence="2">Uncharacterized protein</fullName>
    </submittedName>
</protein>
<reference evidence="2" key="1">
    <citation type="submission" date="2009-10" db="EMBL/GenBank/DDBJ databases">
        <title>Diversity of trophic interactions inside an arsenic-rich microbial ecosystem.</title>
        <authorList>
            <person name="Bertin P.N."/>
            <person name="Heinrich-Salmeron A."/>
            <person name="Pelletier E."/>
            <person name="Goulhen-Chollet F."/>
            <person name="Arsene-Ploetze F."/>
            <person name="Gallien S."/>
            <person name="Calteau A."/>
            <person name="Vallenet D."/>
            <person name="Casiot C."/>
            <person name="Chane-Woon-Ming B."/>
            <person name="Giloteaux L."/>
            <person name="Barakat M."/>
            <person name="Bonnefoy V."/>
            <person name="Bruneel O."/>
            <person name="Chandler M."/>
            <person name="Cleiss J."/>
            <person name="Duran R."/>
            <person name="Elbaz-Poulichet F."/>
            <person name="Fonknechten N."/>
            <person name="Lauga B."/>
            <person name="Mornico D."/>
            <person name="Ortet P."/>
            <person name="Schaeffer C."/>
            <person name="Siguier P."/>
            <person name="Alexander Thil Smith A."/>
            <person name="Van Dorsselaer A."/>
            <person name="Weissenbach J."/>
            <person name="Medigue C."/>
            <person name="Le Paslier D."/>
        </authorList>
    </citation>
    <scope>NUCLEOTIDE SEQUENCE</scope>
</reference>
<sequence>MRLAHAISARLEGIVVILGIAYLDFVLWDPNPLPFERDLRFLVLLLFVPFIFLVLISTWAIAVRLAFARLRGAVMDMSGRFMRMAHNLVVGSFGGRYVSSWLMVGAAFQGVRAYQAHSFLQTAFCCVAFGICAVDAVLSLDGSPGFLTARWYGFLMLGYALVFACSEWIAPATRGDAVLSTIMFSSLAFSAFYSAAHADLLERPAGVTKSA</sequence>
<gene>
    <name evidence="2" type="ORF">CARN4_0807</name>
</gene>
<organism evidence="2">
    <name type="scientific">mine drainage metagenome</name>
    <dbReference type="NCBI Taxonomy" id="410659"/>
    <lineage>
        <taxon>unclassified sequences</taxon>
        <taxon>metagenomes</taxon>
        <taxon>ecological metagenomes</taxon>
    </lineage>
</organism>
<feature type="transmembrane region" description="Helical" evidence="1">
    <location>
        <begin position="40"/>
        <end position="67"/>
    </location>
</feature>
<keyword evidence="1" id="KW-0472">Membrane</keyword>
<dbReference type="EMBL" id="CABO01000025">
    <property type="protein sequence ID" value="CBI01815.1"/>
    <property type="molecule type" value="Genomic_DNA"/>
</dbReference>
<keyword evidence="1" id="KW-0812">Transmembrane</keyword>
<dbReference type="AlphaFoldDB" id="E6Q3Q4"/>
<name>E6Q3Q4_9ZZZZ</name>